<dbReference type="PROSITE" id="PS50297">
    <property type="entry name" value="ANK_REP_REGION"/>
    <property type="match status" value="2"/>
</dbReference>
<organism evidence="4 5">
    <name type="scientific">Racocetra fulgida</name>
    <dbReference type="NCBI Taxonomy" id="60492"/>
    <lineage>
        <taxon>Eukaryota</taxon>
        <taxon>Fungi</taxon>
        <taxon>Fungi incertae sedis</taxon>
        <taxon>Mucoromycota</taxon>
        <taxon>Glomeromycotina</taxon>
        <taxon>Glomeromycetes</taxon>
        <taxon>Diversisporales</taxon>
        <taxon>Gigasporaceae</taxon>
        <taxon>Racocetra</taxon>
    </lineage>
</organism>
<reference evidence="4" key="1">
    <citation type="submission" date="2021-06" db="EMBL/GenBank/DDBJ databases">
        <authorList>
            <person name="Kallberg Y."/>
            <person name="Tangrot J."/>
            <person name="Rosling A."/>
        </authorList>
    </citation>
    <scope>NUCLEOTIDE SEQUENCE</scope>
    <source>
        <strain evidence="4">IN212</strain>
    </source>
</reference>
<feature type="repeat" description="ANK" evidence="3">
    <location>
        <begin position="69"/>
        <end position="101"/>
    </location>
</feature>
<evidence type="ECO:0000313" key="4">
    <source>
        <dbReference type="EMBL" id="CAG8812441.1"/>
    </source>
</evidence>
<evidence type="ECO:0000256" key="1">
    <source>
        <dbReference type="ARBA" id="ARBA00022737"/>
    </source>
</evidence>
<dbReference type="SUPFAM" id="SSF48403">
    <property type="entry name" value="Ankyrin repeat"/>
    <property type="match status" value="1"/>
</dbReference>
<dbReference type="PRINTS" id="PR01415">
    <property type="entry name" value="ANKYRIN"/>
</dbReference>
<keyword evidence="1" id="KW-0677">Repeat</keyword>
<feature type="repeat" description="ANK" evidence="3">
    <location>
        <begin position="2"/>
        <end position="34"/>
    </location>
</feature>
<feature type="non-terminal residue" evidence="4">
    <location>
        <position position="160"/>
    </location>
</feature>
<dbReference type="SMART" id="SM00248">
    <property type="entry name" value="ANK"/>
    <property type="match status" value="3"/>
</dbReference>
<dbReference type="PANTHER" id="PTHR24198:SF165">
    <property type="entry name" value="ANKYRIN REPEAT-CONTAINING PROTEIN-RELATED"/>
    <property type="match status" value="1"/>
</dbReference>
<dbReference type="InterPro" id="IPR036770">
    <property type="entry name" value="Ankyrin_rpt-contain_sf"/>
</dbReference>
<keyword evidence="2 3" id="KW-0040">ANK repeat</keyword>
<evidence type="ECO:0000256" key="2">
    <source>
        <dbReference type="ARBA" id="ARBA00023043"/>
    </source>
</evidence>
<accession>A0A9N9PDZ3</accession>
<evidence type="ECO:0000313" key="5">
    <source>
        <dbReference type="Proteomes" id="UP000789396"/>
    </source>
</evidence>
<sequence>ESGETALFQAAAAGNADVAKILLKYDASVNLSNNNSVSPLMIAAYHGHSYVCRILLDRGRANINQKDMTEKTAIAYAAHNGHGLAVETLLTRGANIDIVDMLLLANANKDLKTTNGKTAAQLARDGGYLHVSDMIENFIMPDDSYSAHDSRILSDSIIEK</sequence>
<dbReference type="PANTHER" id="PTHR24198">
    <property type="entry name" value="ANKYRIN REPEAT AND PROTEIN KINASE DOMAIN-CONTAINING PROTEIN"/>
    <property type="match status" value="1"/>
</dbReference>
<comment type="caution">
    <text evidence="4">The sequence shown here is derived from an EMBL/GenBank/DDBJ whole genome shotgun (WGS) entry which is preliminary data.</text>
</comment>
<protein>
    <submittedName>
        <fullName evidence="4">4189_t:CDS:1</fullName>
    </submittedName>
</protein>
<feature type="non-terminal residue" evidence="4">
    <location>
        <position position="1"/>
    </location>
</feature>
<dbReference type="Gene3D" id="1.25.40.20">
    <property type="entry name" value="Ankyrin repeat-containing domain"/>
    <property type="match status" value="1"/>
</dbReference>
<dbReference type="OrthoDB" id="370884at2759"/>
<gene>
    <name evidence="4" type="ORF">RFULGI_LOCUS18907</name>
</gene>
<dbReference type="AlphaFoldDB" id="A0A9N9PDZ3"/>
<keyword evidence="5" id="KW-1185">Reference proteome</keyword>
<proteinExistence type="predicted"/>
<dbReference type="EMBL" id="CAJVPZ010086969">
    <property type="protein sequence ID" value="CAG8812441.1"/>
    <property type="molecule type" value="Genomic_DNA"/>
</dbReference>
<dbReference type="InterPro" id="IPR002110">
    <property type="entry name" value="Ankyrin_rpt"/>
</dbReference>
<evidence type="ECO:0000256" key="3">
    <source>
        <dbReference type="PROSITE-ProRule" id="PRU00023"/>
    </source>
</evidence>
<dbReference type="Pfam" id="PF12796">
    <property type="entry name" value="Ank_2"/>
    <property type="match status" value="1"/>
</dbReference>
<dbReference type="Proteomes" id="UP000789396">
    <property type="component" value="Unassembled WGS sequence"/>
</dbReference>
<dbReference type="PROSITE" id="PS50088">
    <property type="entry name" value="ANK_REPEAT"/>
    <property type="match status" value="2"/>
</dbReference>
<name>A0A9N9PDZ3_9GLOM</name>